<dbReference type="InterPro" id="IPR001647">
    <property type="entry name" value="HTH_TetR"/>
</dbReference>
<keyword evidence="1 2" id="KW-0238">DNA-binding</keyword>
<organism evidence="4 5">
    <name type="scientific">Paenibacillus spongiae</name>
    <dbReference type="NCBI Taxonomy" id="2909671"/>
    <lineage>
        <taxon>Bacteria</taxon>
        <taxon>Bacillati</taxon>
        <taxon>Bacillota</taxon>
        <taxon>Bacilli</taxon>
        <taxon>Bacillales</taxon>
        <taxon>Paenibacillaceae</taxon>
        <taxon>Paenibacillus</taxon>
    </lineage>
</organism>
<dbReference type="Proteomes" id="UP001057877">
    <property type="component" value="Chromosome"/>
</dbReference>
<dbReference type="RefSeq" id="WP_258384283.1">
    <property type="nucleotide sequence ID" value="NZ_CP091430.1"/>
</dbReference>
<evidence type="ECO:0000256" key="2">
    <source>
        <dbReference type="PROSITE-ProRule" id="PRU00335"/>
    </source>
</evidence>
<dbReference type="PANTHER" id="PTHR43479:SF11">
    <property type="entry name" value="ACREF_ENVCD OPERON REPRESSOR-RELATED"/>
    <property type="match status" value="1"/>
</dbReference>
<reference evidence="4" key="1">
    <citation type="submission" date="2022-01" db="EMBL/GenBank/DDBJ databases">
        <title>Paenibacillus spongiae sp. nov., isolated from marine sponge.</title>
        <authorList>
            <person name="Li Z."/>
            <person name="Zhang M."/>
        </authorList>
    </citation>
    <scope>NUCLEOTIDE SEQUENCE</scope>
    <source>
        <strain evidence="4">PHS-Z3</strain>
    </source>
</reference>
<dbReference type="PRINTS" id="PR00455">
    <property type="entry name" value="HTHTETR"/>
</dbReference>
<evidence type="ECO:0000313" key="4">
    <source>
        <dbReference type="EMBL" id="UVI28196.1"/>
    </source>
</evidence>
<dbReference type="InterPro" id="IPR050624">
    <property type="entry name" value="HTH-type_Tx_Regulator"/>
</dbReference>
<dbReference type="InterPro" id="IPR023772">
    <property type="entry name" value="DNA-bd_HTH_TetR-type_CS"/>
</dbReference>
<evidence type="ECO:0000259" key="3">
    <source>
        <dbReference type="PROSITE" id="PS50977"/>
    </source>
</evidence>
<dbReference type="PANTHER" id="PTHR43479">
    <property type="entry name" value="ACREF/ENVCD OPERON REPRESSOR-RELATED"/>
    <property type="match status" value="1"/>
</dbReference>
<evidence type="ECO:0000256" key="1">
    <source>
        <dbReference type="ARBA" id="ARBA00023125"/>
    </source>
</evidence>
<dbReference type="SUPFAM" id="SSF46689">
    <property type="entry name" value="Homeodomain-like"/>
    <property type="match status" value="1"/>
</dbReference>
<name>A0ABY5S2T0_9BACL</name>
<proteinExistence type="predicted"/>
<feature type="domain" description="HTH tetR-type" evidence="3">
    <location>
        <begin position="2"/>
        <end position="62"/>
    </location>
</feature>
<sequence>MEGKKQQIIQAAIKCFSEKGFRGTSIQDIADSIGIAKGSLYFYFKSKDDLLLSIIKYWLKNINDDFQELIERDDLSSDDLLREHVILSYRIYDKHSSFFSIMMQERFEVNAELHELIVGARRQGLYYTYQLIVRVYGESVRPYACDAAVIFQAIMDGYLSLVVMGIQTFDNEKLASYVRDRTHVLITQLIQSKADIVLGDETLEQWSASVLAGQGGKTGILLEIDALKKTADQAGLQEDDLEEIQSTLEVLAAEFDKAEPQPVVIKGMVALLKSVPSAKIKKQVLHLESQILELL</sequence>
<dbReference type="Gene3D" id="1.10.357.10">
    <property type="entry name" value="Tetracycline Repressor, domain 2"/>
    <property type="match status" value="1"/>
</dbReference>
<protein>
    <submittedName>
        <fullName evidence="4">TetR/AcrR family transcriptional regulator</fullName>
    </submittedName>
</protein>
<gene>
    <name evidence="4" type="ORF">L1F29_22430</name>
</gene>
<dbReference type="Pfam" id="PF00440">
    <property type="entry name" value="TetR_N"/>
    <property type="match status" value="1"/>
</dbReference>
<dbReference type="InterPro" id="IPR009057">
    <property type="entry name" value="Homeodomain-like_sf"/>
</dbReference>
<keyword evidence="5" id="KW-1185">Reference proteome</keyword>
<feature type="DNA-binding region" description="H-T-H motif" evidence="2">
    <location>
        <begin position="25"/>
        <end position="44"/>
    </location>
</feature>
<evidence type="ECO:0000313" key="5">
    <source>
        <dbReference type="Proteomes" id="UP001057877"/>
    </source>
</evidence>
<dbReference type="Gene3D" id="1.10.10.60">
    <property type="entry name" value="Homeodomain-like"/>
    <property type="match status" value="1"/>
</dbReference>
<dbReference type="EMBL" id="CP091430">
    <property type="protein sequence ID" value="UVI28196.1"/>
    <property type="molecule type" value="Genomic_DNA"/>
</dbReference>
<dbReference type="PROSITE" id="PS01081">
    <property type="entry name" value="HTH_TETR_1"/>
    <property type="match status" value="1"/>
</dbReference>
<accession>A0ABY5S2T0</accession>
<dbReference type="PROSITE" id="PS50977">
    <property type="entry name" value="HTH_TETR_2"/>
    <property type="match status" value="1"/>
</dbReference>